<dbReference type="VEuPathDB" id="AmoebaDB:NAEGRDRAFT_52460"/>
<proteinExistence type="predicted"/>
<dbReference type="AlphaFoldDB" id="D2VUY5"/>
<feature type="compositionally biased region" description="Polar residues" evidence="1">
    <location>
        <begin position="154"/>
        <end position="163"/>
    </location>
</feature>
<feature type="region of interest" description="Disordered" evidence="1">
    <location>
        <begin position="226"/>
        <end position="245"/>
    </location>
</feature>
<gene>
    <name evidence="2" type="ORF">NAEGRDRAFT_52460</name>
</gene>
<name>D2VUY5_NAEGR</name>
<dbReference type="KEGG" id="ngr:NAEGRDRAFT_52460"/>
<evidence type="ECO:0000256" key="1">
    <source>
        <dbReference type="SAM" id="MobiDB-lite"/>
    </source>
</evidence>
<sequence length="245" mass="27741">MTNQFNFVGNRIVSSSPVLTVPNSNLMVESIFESNTNQNSVIQQSSCCIQTSFLPLCIEPTFLQLDMDDFVNTLEQEYYTHMPIQASVASTLKVPSPTTPLFKCKWMKTLSNRSSSQPVPQIDFRSISTITQHDDNRLSTSPSSESSSPNPNTHNIKSNSSNLKSQCKTTISKTKIQKKRNYQRVFHTIPPRNTCSEKKSGSWKFHLMDAEEDEEYPSNYKFHIYTGRNNSNTSNDSSNSNNSKQ</sequence>
<reference evidence="2 3" key="1">
    <citation type="journal article" date="2010" name="Cell">
        <title>The genome of Naegleria gruberi illuminates early eukaryotic versatility.</title>
        <authorList>
            <person name="Fritz-Laylin L.K."/>
            <person name="Prochnik S.E."/>
            <person name="Ginger M.L."/>
            <person name="Dacks J.B."/>
            <person name="Carpenter M.L."/>
            <person name="Field M.C."/>
            <person name="Kuo A."/>
            <person name="Paredez A."/>
            <person name="Chapman J."/>
            <person name="Pham J."/>
            <person name="Shu S."/>
            <person name="Neupane R."/>
            <person name="Cipriano M."/>
            <person name="Mancuso J."/>
            <person name="Tu H."/>
            <person name="Salamov A."/>
            <person name="Lindquist E."/>
            <person name="Shapiro H."/>
            <person name="Lucas S."/>
            <person name="Grigoriev I.V."/>
            <person name="Cande W.Z."/>
            <person name="Fulton C."/>
            <person name="Rokhsar D.S."/>
            <person name="Dawson S.C."/>
        </authorList>
    </citation>
    <scope>NUCLEOTIDE SEQUENCE [LARGE SCALE GENOMIC DNA]</scope>
    <source>
        <strain evidence="2 3">NEG-M</strain>
    </source>
</reference>
<dbReference type="EMBL" id="GG738900">
    <property type="protein sequence ID" value="EFC39400.1"/>
    <property type="molecule type" value="Genomic_DNA"/>
</dbReference>
<keyword evidence="3" id="KW-1185">Reference proteome</keyword>
<evidence type="ECO:0000313" key="2">
    <source>
        <dbReference type="EMBL" id="EFC39400.1"/>
    </source>
</evidence>
<dbReference type="GeneID" id="8853548"/>
<feature type="compositionally biased region" description="Low complexity" evidence="1">
    <location>
        <begin position="229"/>
        <end position="245"/>
    </location>
</feature>
<dbReference type="InParanoid" id="D2VUY5"/>
<feature type="compositionally biased region" description="Low complexity" evidence="1">
    <location>
        <begin position="164"/>
        <end position="174"/>
    </location>
</feature>
<organism evidence="3">
    <name type="scientific">Naegleria gruberi</name>
    <name type="common">Amoeba</name>
    <dbReference type="NCBI Taxonomy" id="5762"/>
    <lineage>
        <taxon>Eukaryota</taxon>
        <taxon>Discoba</taxon>
        <taxon>Heterolobosea</taxon>
        <taxon>Tetramitia</taxon>
        <taxon>Eutetramitia</taxon>
        <taxon>Vahlkampfiidae</taxon>
        <taxon>Naegleria</taxon>
    </lineage>
</organism>
<dbReference type="RefSeq" id="XP_002672144.1">
    <property type="nucleotide sequence ID" value="XM_002672098.1"/>
</dbReference>
<protein>
    <submittedName>
        <fullName evidence="2">Predicted protein</fullName>
    </submittedName>
</protein>
<accession>D2VUY5</accession>
<dbReference type="Proteomes" id="UP000006671">
    <property type="component" value="Unassembled WGS sequence"/>
</dbReference>
<evidence type="ECO:0000313" key="3">
    <source>
        <dbReference type="Proteomes" id="UP000006671"/>
    </source>
</evidence>
<feature type="region of interest" description="Disordered" evidence="1">
    <location>
        <begin position="127"/>
        <end position="182"/>
    </location>
</feature>
<feature type="compositionally biased region" description="Low complexity" evidence="1">
    <location>
        <begin position="139"/>
        <end position="153"/>
    </location>
</feature>